<dbReference type="Pfam" id="PF13417">
    <property type="entry name" value="GST_N_3"/>
    <property type="match status" value="1"/>
</dbReference>
<dbReference type="Pfam" id="PF25907">
    <property type="entry name" value="DUF7962"/>
    <property type="match status" value="1"/>
</dbReference>
<keyword evidence="4" id="KW-1185">Reference proteome</keyword>
<dbReference type="CDD" id="cd00299">
    <property type="entry name" value="GST_C_family"/>
    <property type="match status" value="1"/>
</dbReference>
<evidence type="ECO:0000313" key="3">
    <source>
        <dbReference type="EMBL" id="MFC6198520.1"/>
    </source>
</evidence>
<dbReference type="PROSITE" id="PS50405">
    <property type="entry name" value="GST_CTER"/>
    <property type="match status" value="1"/>
</dbReference>
<evidence type="ECO:0000259" key="1">
    <source>
        <dbReference type="PROSITE" id="PS50404"/>
    </source>
</evidence>
<dbReference type="EMBL" id="JBHSSW010000012">
    <property type="protein sequence ID" value="MFC6198520.1"/>
    <property type="molecule type" value="Genomic_DNA"/>
</dbReference>
<dbReference type="SUPFAM" id="SSF47616">
    <property type="entry name" value="GST C-terminal domain-like"/>
    <property type="match status" value="1"/>
</dbReference>
<feature type="domain" description="GST N-terminal" evidence="1">
    <location>
        <begin position="5"/>
        <end position="84"/>
    </location>
</feature>
<sequence length="315" mass="34990">MATAQTILLHQYDTSPFSEKVRLALRLKNLAWGKVDIPVIMPKPDLMPLTGGYRRTPVMQIGADVFCDSALILREIERRFPNPSLTNGGHEGVHAMMGTWADRQWFNASVAVIFGEIGDNVPEDFKKDRTELSGRPFDTEALKAAAPMMRDQWRAHLSWVEERLEAGRSTGNGQWLIGSKPGLADVHAHMNIWFAMSAIPDFAKECLRETPRTQDWFDRLSDIKGQRADVIESSAALELAKHAAPRLLAASVGTEPQGLLPGDLVAVAPDDYGQNWVEGELVSAGPNRITLQKVKNALDNLHIHFPRAGFLVRKL</sequence>
<evidence type="ECO:0000313" key="4">
    <source>
        <dbReference type="Proteomes" id="UP001596303"/>
    </source>
</evidence>
<comment type="caution">
    <text evidence="3">The sequence shown here is derived from an EMBL/GenBank/DDBJ whole genome shotgun (WGS) entry which is preliminary data.</text>
</comment>
<dbReference type="InterPro" id="IPR004045">
    <property type="entry name" value="Glutathione_S-Trfase_N"/>
</dbReference>
<evidence type="ECO:0000259" key="2">
    <source>
        <dbReference type="PROSITE" id="PS50405"/>
    </source>
</evidence>
<dbReference type="InterPro" id="IPR036249">
    <property type="entry name" value="Thioredoxin-like_sf"/>
</dbReference>
<proteinExistence type="predicted"/>
<dbReference type="RefSeq" id="WP_377378799.1">
    <property type="nucleotide sequence ID" value="NZ_JBHSSW010000012.1"/>
</dbReference>
<dbReference type="Gene3D" id="3.40.30.110">
    <property type="match status" value="2"/>
</dbReference>
<dbReference type="InterPro" id="IPR010987">
    <property type="entry name" value="Glutathione-S-Trfase_C-like"/>
</dbReference>
<dbReference type="InterPro" id="IPR058268">
    <property type="entry name" value="DUF7962"/>
</dbReference>
<name>A0ABW1SAA3_9PROT</name>
<protein>
    <submittedName>
        <fullName evidence="3">Glutathione S-transferase family protein</fullName>
    </submittedName>
</protein>
<dbReference type="CDD" id="cd00570">
    <property type="entry name" value="GST_N_family"/>
    <property type="match status" value="1"/>
</dbReference>
<accession>A0ABW1SAA3</accession>
<reference evidence="4" key="1">
    <citation type="journal article" date="2019" name="Int. J. Syst. Evol. Microbiol.">
        <title>The Global Catalogue of Microorganisms (GCM) 10K type strain sequencing project: providing services to taxonomists for standard genome sequencing and annotation.</title>
        <authorList>
            <consortium name="The Broad Institute Genomics Platform"/>
            <consortium name="The Broad Institute Genome Sequencing Center for Infectious Disease"/>
            <person name="Wu L."/>
            <person name="Ma J."/>
        </authorList>
    </citation>
    <scope>NUCLEOTIDE SEQUENCE [LARGE SCALE GENOMIC DNA]</scope>
    <source>
        <strain evidence="4">CGMCC-1.15741</strain>
    </source>
</reference>
<dbReference type="PROSITE" id="PS50404">
    <property type="entry name" value="GST_NTER"/>
    <property type="match status" value="1"/>
</dbReference>
<organism evidence="3 4">
    <name type="scientific">Ponticaulis profundi</name>
    <dbReference type="NCBI Taxonomy" id="2665222"/>
    <lineage>
        <taxon>Bacteria</taxon>
        <taxon>Pseudomonadati</taxon>
        <taxon>Pseudomonadota</taxon>
        <taxon>Alphaproteobacteria</taxon>
        <taxon>Hyphomonadales</taxon>
        <taxon>Hyphomonadaceae</taxon>
        <taxon>Ponticaulis</taxon>
    </lineage>
</organism>
<dbReference type="Proteomes" id="UP001596303">
    <property type="component" value="Unassembled WGS sequence"/>
</dbReference>
<dbReference type="SUPFAM" id="SSF52833">
    <property type="entry name" value="Thioredoxin-like"/>
    <property type="match status" value="1"/>
</dbReference>
<feature type="domain" description="GST C-terminal" evidence="2">
    <location>
        <begin position="99"/>
        <end position="247"/>
    </location>
</feature>
<gene>
    <name evidence="3" type="ORF">ACFQDM_10530</name>
</gene>
<dbReference type="InterPro" id="IPR036282">
    <property type="entry name" value="Glutathione-S-Trfase_C_sf"/>
</dbReference>